<dbReference type="InterPro" id="IPR036640">
    <property type="entry name" value="ABC1_TM_sf"/>
</dbReference>
<evidence type="ECO:0000256" key="3">
    <source>
        <dbReference type="ARBA" id="ARBA00023136"/>
    </source>
</evidence>
<keyword evidence="5" id="KW-1185">Reference proteome</keyword>
<organism evidence="4">
    <name type="scientific">Medioppia subpectinata</name>
    <dbReference type="NCBI Taxonomy" id="1979941"/>
    <lineage>
        <taxon>Eukaryota</taxon>
        <taxon>Metazoa</taxon>
        <taxon>Ecdysozoa</taxon>
        <taxon>Arthropoda</taxon>
        <taxon>Chelicerata</taxon>
        <taxon>Arachnida</taxon>
        <taxon>Acari</taxon>
        <taxon>Acariformes</taxon>
        <taxon>Sarcoptiformes</taxon>
        <taxon>Oribatida</taxon>
        <taxon>Brachypylina</taxon>
        <taxon>Oppioidea</taxon>
        <taxon>Oppiidae</taxon>
        <taxon>Medioppia</taxon>
    </lineage>
</organism>
<dbReference type="AlphaFoldDB" id="A0A7R9LU39"/>
<sequence length="93" mass="10590">MSLTKPEVKEQFIPEEHMAKGSVDMRVYWHYMKAGAGPTLLFVTFFRMSVNASTNLHNTIFSRLMTAPIAFFDINPIGFAVNNRFTNSDINSK</sequence>
<keyword evidence="3" id="KW-0472">Membrane</keyword>
<reference evidence="4" key="1">
    <citation type="submission" date="2020-11" db="EMBL/GenBank/DDBJ databases">
        <authorList>
            <person name="Tran Van P."/>
        </authorList>
    </citation>
    <scope>NUCLEOTIDE SEQUENCE</scope>
</reference>
<dbReference type="Gene3D" id="1.20.1560.10">
    <property type="entry name" value="ABC transporter type 1, transmembrane domain"/>
    <property type="match status" value="1"/>
</dbReference>
<name>A0A7R9LU39_9ACAR</name>
<evidence type="ECO:0000313" key="4">
    <source>
        <dbReference type="EMBL" id="CAD7646732.1"/>
    </source>
</evidence>
<protein>
    <recommendedName>
        <fullName evidence="6">ABC transmembrane type-1 domain-containing protein</fullName>
    </recommendedName>
</protein>
<dbReference type="GO" id="GO:0016020">
    <property type="term" value="C:membrane"/>
    <property type="evidence" value="ECO:0007669"/>
    <property type="project" value="InterPro"/>
</dbReference>
<dbReference type="EMBL" id="OC892302">
    <property type="protein sequence ID" value="CAD7646732.1"/>
    <property type="molecule type" value="Genomic_DNA"/>
</dbReference>
<evidence type="ECO:0000256" key="1">
    <source>
        <dbReference type="ARBA" id="ARBA00022692"/>
    </source>
</evidence>
<keyword evidence="2" id="KW-1133">Transmembrane helix</keyword>
<dbReference type="Proteomes" id="UP000759131">
    <property type="component" value="Unassembled WGS sequence"/>
</dbReference>
<dbReference type="OrthoDB" id="6513678at2759"/>
<dbReference type="GO" id="GO:0005524">
    <property type="term" value="F:ATP binding"/>
    <property type="evidence" value="ECO:0007669"/>
    <property type="project" value="InterPro"/>
</dbReference>
<proteinExistence type="predicted"/>
<evidence type="ECO:0000256" key="2">
    <source>
        <dbReference type="ARBA" id="ARBA00022989"/>
    </source>
</evidence>
<accession>A0A7R9LU39</accession>
<evidence type="ECO:0000313" key="5">
    <source>
        <dbReference type="Proteomes" id="UP000759131"/>
    </source>
</evidence>
<keyword evidence="1" id="KW-0812">Transmembrane</keyword>
<gene>
    <name evidence="4" type="ORF">OSB1V03_LOCUS21112</name>
</gene>
<evidence type="ECO:0008006" key="6">
    <source>
        <dbReference type="Google" id="ProtNLM"/>
    </source>
</evidence>
<dbReference type="EMBL" id="CAJPIZ010037727">
    <property type="protein sequence ID" value="CAG2121166.1"/>
    <property type="molecule type" value="Genomic_DNA"/>
</dbReference>
<feature type="non-terminal residue" evidence="4">
    <location>
        <position position="1"/>
    </location>
</feature>
<dbReference type="SUPFAM" id="SSF90123">
    <property type="entry name" value="ABC transporter transmembrane region"/>
    <property type="match status" value="1"/>
</dbReference>